<feature type="repeat" description="Filamin" evidence="2">
    <location>
        <begin position="3415"/>
        <end position="3503"/>
    </location>
</feature>
<dbReference type="InterPro" id="IPR050964">
    <property type="entry name" value="Striated_Muscle_Regulatory"/>
</dbReference>
<feature type="domain" description="Fibronectin type-III" evidence="3">
    <location>
        <begin position="6158"/>
        <end position="6260"/>
    </location>
</feature>
<dbReference type="InterPro" id="IPR014756">
    <property type="entry name" value="Ig_E-set"/>
</dbReference>
<dbReference type="InterPro" id="IPR013783">
    <property type="entry name" value="Ig-like_fold"/>
</dbReference>
<dbReference type="InterPro" id="IPR017868">
    <property type="entry name" value="Filamin/ABP280_repeat-like"/>
</dbReference>
<dbReference type="InterPro" id="IPR001298">
    <property type="entry name" value="Filamin/ABP280_rpt"/>
</dbReference>
<feature type="domain" description="Fibronectin type-III" evidence="3">
    <location>
        <begin position="6737"/>
        <end position="6843"/>
    </location>
</feature>
<gene>
    <name evidence="5" type="ORF">DYB28_000180</name>
</gene>
<feature type="domain" description="Fibronectin type-III" evidence="3">
    <location>
        <begin position="5674"/>
        <end position="5787"/>
    </location>
</feature>
<dbReference type="PROSITE" id="PS50194">
    <property type="entry name" value="FILAMIN_REPEAT"/>
    <property type="match status" value="4"/>
</dbReference>
<feature type="domain" description="Fibronectin type-III" evidence="3">
    <location>
        <begin position="5261"/>
        <end position="5372"/>
    </location>
</feature>
<dbReference type="InterPro" id="IPR037524">
    <property type="entry name" value="PA14/GLEYA"/>
</dbReference>
<feature type="domain" description="Fibronectin type-III" evidence="3">
    <location>
        <begin position="1015"/>
        <end position="1118"/>
    </location>
</feature>
<evidence type="ECO:0000256" key="2">
    <source>
        <dbReference type="PROSITE-ProRule" id="PRU00087"/>
    </source>
</evidence>
<protein>
    <submittedName>
        <fullName evidence="5">Uncharacterized protein</fullName>
    </submittedName>
</protein>
<feature type="repeat" description="Filamin" evidence="2">
    <location>
        <begin position="2712"/>
        <end position="2746"/>
    </location>
</feature>
<reference evidence="5 6" key="1">
    <citation type="journal article" date="2018" name="J. Invertebr. Pathol.">
        <title>New genotyping method for the causative agent of crayfish plague (Aphanomyces astaci) based on whole genome data.</title>
        <authorList>
            <person name="Minardi D."/>
            <person name="Studholme D.J."/>
            <person name="van der Giezen M."/>
            <person name="Pretto T."/>
            <person name="Oidtmann B."/>
        </authorList>
    </citation>
    <scope>NUCLEOTIDE SEQUENCE [LARGE SCALE GENOMIC DNA]</scope>
    <source>
        <strain evidence="5 6">KB13</strain>
    </source>
</reference>
<dbReference type="SMART" id="SM00060">
    <property type="entry name" value="FN3"/>
    <property type="match status" value="12"/>
</dbReference>
<dbReference type="InterPro" id="IPR011658">
    <property type="entry name" value="PA14_dom"/>
</dbReference>
<evidence type="ECO:0000313" key="6">
    <source>
        <dbReference type="Proteomes" id="UP000275652"/>
    </source>
</evidence>
<feature type="domain" description="PA14" evidence="4">
    <location>
        <begin position="4856"/>
        <end position="4995"/>
    </location>
</feature>
<evidence type="ECO:0000259" key="3">
    <source>
        <dbReference type="PROSITE" id="PS50853"/>
    </source>
</evidence>
<feature type="domain" description="PA14" evidence="4">
    <location>
        <begin position="3505"/>
        <end position="3659"/>
    </location>
</feature>
<dbReference type="Gene3D" id="3.90.182.10">
    <property type="entry name" value="Toxin - Anthrax Protective Antigen,domain 1"/>
    <property type="match status" value="3"/>
</dbReference>
<dbReference type="PANTHER" id="PTHR13817">
    <property type="entry name" value="TITIN"/>
    <property type="match status" value="1"/>
</dbReference>
<keyword evidence="1" id="KW-0677">Repeat</keyword>
<feature type="domain" description="Fibronectin type-III" evidence="3">
    <location>
        <begin position="6488"/>
        <end position="6590"/>
    </location>
</feature>
<dbReference type="Pfam" id="PF00630">
    <property type="entry name" value="Filamin"/>
    <property type="match status" value="1"/>
</dbReference>
<dbReference type="InterPro" id="IPR003961">
    <property type="entry name" value="FN3_dom"/>
</dbReference>
<proteinExistence type="predicted"/>
<dbReference type="Pfam" id="PF07691">
    <property type="entry name" value="PA14"/>
    <property type="match status" value="3"/>
</dbReference>
<dbReference type="SUPFAM" id="SSF49265">
    <property type="entry name" value="Fibronectin type III"/>
    <property type="match status" value="10"/>
</dbReference>
<dbReference type="EMBL" id="QUTI01024019">
    <property type="protein sequence ID" value="RLO07075.1"/>
    <property type="molecule type" value="Genomic_DNA"/>
</dbReference>
<dbReference type="SMART" id="SM00557">
    <property type="entry name" value="IG_FLMN"/>
    <property type="match status" value="2"/>
</dbReference>
<evidence type="ECO:0000259" key="4">
    <source>
        <dbReference type="PROSITE" id="PS51820"/>
    </source>
</evidence>
<evidence type="ECO:0000256" key="1">
    <source>
        <dbReference type="ARBA" id="ARBA00022737"/>
    </source>
</evidence>
<feature type="repeat" description="Filamin" evidence="2">
    <location>
        <begin position="2246"/>
        <end position="2359"/>
    </location>
</feature>
<accession>A0A9X8HB27</accession>
<feature type="non-terminal residue" evidence="5">
    <location>
        <position position="7418"/>
    </location>
</feature>
<dbReference type="CDD" id="cd00063">
    <property type="entry name" value="FN3"/>
    <property type="match status" value="6"/>
</dbReference>
<dbReference type="SUPFAM" id="SSF56988">
    <property type="entry name" value="Anthrax protective antigen"/>
    <property type="match status" value="3"/>
</dbReference>
<dbReference type="PANTHER" id="PTHR13817:SF73">
    <property type="entry name" value="FIBRONECTIN TYPE-III DOMAIN-CONTAINING PROTEIN"/>
    <property type="match status" value="1"/>
</dbReference>
<dbReference type="InterPro" id="IPR036116">
    <property type="entry name" value="FN3_sf"/>
</dbReference>
<feature type="domain" description="Fibronectin type-III" evidence="3">
    <location>
        <begin position="903"/>
        <end position="1003"/>
    </location>
</feature>
<dbReference type="SMART" id="SM00758">
    <property type="entry name" value="PA14"/>
    <property type="match status" value="3"/>
</dbReference>
<dbReference type="Pfam" id="PF00041">
    <property type="entry name" value="fn3"/>
    <property type="match status" value="6"/>
</dbReference>
<organism evidence="5 6">
    <name type="scientific">Aphanomyces astaci</name>
    <name type="common">Crayfish plague agent</name>
    <dbReference type="NCBI Taxonomy" id="112090"/>
    <lineage>
        <taxon>Eukaryota</taxon>
        <taxon>Sar</taxon>
        <taxon>Stramenopiles</taxon>
        <taxon>Oomycota</taxon>
        <taxon>Saprolegniomycetes</taxon>
        <taxon>Saprolegniales</taxon>
        <taxon>Verrucalvaceae</taxon>
        <taxon>Aphanomyces</taxon>
    </lineage>
</organism>
<sequence length="7418" mass="772014">NMGGDNLVSPLTFFQLVFTSRGVTQTTNRILANPSAGNCTVGAASIKAELEKLPGVVAPVTVSNVATTSTQSCQWDVTFTNNAGNLNQLTAVSGTIGPASAITVGDDTVTITTVQDGTVQIIKSELEKLANVASVTVTAVAGLKQTCTWSVTFDNNAGNLALLQVAMGGVFGSAATLSGTTVTAALVTTGTSAPLGGFFSLQFRGQTTGYLPYNIAAADMKNALELLSTVDGVSVVRSNVDPNGGYSWAITFLNLGNLPPLTADFAALVGTVPTVTITETIPGIPPPFNSRDVANVTALNAIGRSVPQMSTPPFAIPVAQPPRAPQNLTMSVLGHTSLQVSLGFPTSDGGLPVDAYRVEWDTQQIVDEVQSVVLTVPVTNEVQTITTAAAIVSEVQLVRLVSTYVAPAAIEVQRVNCDASGGSFTLTFVGATTAPILASETSVAVIKATLQELAGVTVSVAFVGGATQACAPCLVSGCAGGIAVTFTSVVGYAGSLPSLTANTTLLTGNRRIDVVKTTSGQAAPGGMFSLVYNRGSDTVTVPIQATATAAAVQTALQALEAGLTITVTDGTSALPAANIAAGERLWRVTFVNSGDVPTLRLANNQLTGNGATIQVYADGATLGSVVASVRGNQVSGQFTLNVMGHVTDWIPYDASDTTVKQRLESLPNLGTVTVVRTGPTLQFGYVWTVTFSSNPGNFPYGAGTISLMTPTNTTFLTGTSTTATVTPARVTTGSTSVGGTFSLCYSSLCTSALSPYISATALKAALETVNSIGRVGVSRAQAASGFTWLVSFVGCRLLADQVTNVCNTGNLSPLVPQFIGTLTGGVANNAVVAVTEVTPGAGPANVRDLTDLSGGAPLLTNLLGLTTGRPYYARANFHNALGHGIRVYSTPPSVIPQATAPGKPEPVLLVSTTVTSMQVSWALPTVNGGSVVTGYELWLSDWNDNYRMVYDGANSVVTTYTLVTTNDNEISTGQQYALKVRAITYCQLANPSVACFGSFSDPAKYTVRSPVIPSAPAAPTRDSKTNVGLPLVLGDGVIFLNWKPPLDNGGSPITDYQVYMDSGSGFLLQTLTGVFPYGYTTSVGSLTEGNMYRFYVRALNAVGYSANSPILTVAMANSPNAPAAPIVTDVSPSSISLTWSPPLLCTSSQTSCNGSPLTGYFLWQFSGVNSALLSSPTPVLNEVQQIAITVQTPTTEVQSFTITGATGKFILNMNGKDTPLLDVAISNSLLATQIATTGLTVTVSQVAITNGITWTVSYTGTTGPVPLLVVEPEQLTSTNPLVAYSYSVTRVALGTTVAGGDFTLSFLGYETPHLAYNTPWVEMKRQLENLPSITHVAGAYTAGANGAGVWVVTFLTELGNVPLIGITSGRLTGGGATGVVTSIQDGTPGRIVYDGSNSPDVLSYQATNLTSDTWYSYAVVAINTAGVGIASPTTPSIDARGGASSAMTTASGTALHVGIAGVVYEVQTVTTNGLGAGTFTLKFGSFVPTAPVSVATSADTLTSLLQATNLGTVSITKMAVNGAADSMWYITFRDYVGNAPLLVTSSAAVTAAEFIQGRANQFTIEPKKASGNVVTDLDAASGFVGSDTFFTELWSSPANVVDGTHAWVADGGVATYNPATFEIQSITITASTGLFTVKLDTSVARLGGVLSTSTVPLNAATLATASDLNAAFSFKGCVEALTNAGTVLVTRTTNSASSWTYAVTFVTSLGDIPPLMLVSTDATFTTPQAGVLTFTEVARGATEIQTVTAAGDTAFVQEVQSVSTWLDATGGVTTIGGTFAVSFSGAPPVTLSVSATTNQVQLALQSLTNLGTVTVTSQSANYGASTGLTTWFITFTTLVGDVPSLQITTKTLTGTSANVYVNEVVKGQSPLAGTFVLSFVDQTTLNLPYDISALQLKAELEKMPLISQVDVARTNLNVGFKWTISFTKNVGNLPLLQASPYQYQVQSVTTSGGSPTPLYGTFTLSFNGQESAPISYDANAKDVKAALESLTSIGRVDVTRSNLLSSGGQFQWLVTFRTELGPNALLVANFQRLSGSFPGVSVAEVQSGLLKALTGNNPVLTVEKKLRGTPSYTANYVPALPGSYSLAVTQLTPGGLNALYFDNFWLQDAPVQSQVDPRLQFQWGQSPITTFGQDYVSIRWWGKLKASFTDEYVFYLDASHGVRLWLDHSLVVDTWDDDNPSSTTVRFNLIANRYHDVRLEFHKATGSAYLSLQWSSTFVPIQVIPSTAFYRPSHIVGSPYLLNVIPGATDFPYTTATGDGLRSSTAGNVATFIIQSKDQRGNNKTVDGDVFDVQLTGTVGTTAKLTPFKTPEYLGQGQYLVSYKATVSGTYALSIQIGGSPIYCGLGAALKCSPFTVVVTSGKTVPYTSTATGANPPNMDSLVEMIAGQASNFTIQAKDTYANKREVGGDVFDTRIVLVADPTVRYRSSVLEYQATGLYNVQLSVPKAGVYTMATYFQNSPVLMCPGQVCSAIGSTSSLTVVHNVLHPPTSYATDTGTQGLSLATSNVPNSFSIYALDSFGNLRVGATTLRSTSTGDGRSDAFLVTIASPLDTVTTSSAVQVLTSPNSAQVGTFKLTYGSFSTLLCAACAQSLAGNVITVNVNLVGLIAVNTKFTVNACVLTPTAVTTTTITVNANHGCAGFTGAATSLYISATTPRLTALLPQNVNAAGIKYALELLDPLNRVQVSRTMNGAGNYVLYGFPLAVTTPASAGIYPVGYTMTVAGVYTMNITANGIHILGSPFTMTVQNAVVDGFSSVAAGGNWYSRALPTDYTQINAVETLPSTAGQPFSFLLQAKDARRNEVQVLRTRAAIVANVNTVQQILPQASSFTLSFRGSAPITVTTGTTYTALATALGAVATIGAGGVTVTAATGTTVTNGQAFVVTFTGLAGPLPYFVANANAIVSQITPGVTSFRQEIQTFTCVAATPATAGAFDVSYGSVANTVNVLATSTVSAFASQIQTLVGSPVTVTTESATTALCTAAGIRVFIQFTTAQGNLPALTYSPSTGATMTLTSEKDVGGALGGIAPLWGSFTLSYSGETTVALPFDVSATALASALNNLLSIDGVVVTKDVLDVSTEGGNSIPQITSLWAITFTQNSGNLALLAVDSSLLVASNSGQLQPSMDVVELVAGTIGNNRSDVSDLAAVAVTVQQNYVNPGLQEIQTLTCVGTSSFTLTYGGTTITVAPSLTLVQFKALLTPLVTGGVIVTSPGATAVCHPFTRFPITITFFTPLSVNLLAWGASTNEISIVRTQTGVPTVSSTKTISNYEQQTLVCTGTSATFDLVYGSNSVNVDAAMTIAQLSTLINGMPLIVALGGVTVTSSQATVCAATTPANVVIAFNVLGNPDSFTAQNFRAGIASVSIVESIRGLTSLTGLSKGQYQIVLTPTVSGLYTFSVTIGGRACMNPSRILVASGRSSGPHSTHNANAVATQGTPESLVIQARDAYLNPLSGSVELNSAGFIATLSLAGQKFPVSVSEASPNTDGTYTVAYLPRVFGNHTLSIRHRLSGGLLATYYSNDDYTLPEIYCVTQRLSTTPLCDGTRVEGPLTFAWGETQPPKLLNPSFPSKWFSVTWLGDVAVPVTDDYTFVVSADGDVMVQVDSTVLIQHIGNTTATTSGTLHLTAGAFYKLWIKYSAGALPKFALSWSTPSVPLAPIPASQLFFHRQIDRSPFSVSVYPGDMVATTSTSSYIANSTFFALSPVSFVVTSRDVESNVRVNYGRDLLDITVTGSGGWAGIGRVNDVTTNTPITIQPSLLCAACVTSLASNVVTVNVDVLDQLLPGMRFRVINANAGTTTPTQFRDCYFTVVSTTAFSTGSATATATVQAPHGCSAFATQALGLSLFLPLDWRYLGTVSVTRGSTMLSATSMDFRNVPSDNPLVRGDTIVVGQEIHTVDTVLGTFDNLQVPMSTSYTGVDAQFVRVFKAGVNTGKYLVNFVPQVKGTYVLDVAIPKIREVQTVTTAASTALGGSFTLTFKGWQSTGQQATTTTAAIAFNANAAAVKAALEGCANIPVGSTTVAPAVCTGNDPTLGCTWTITFDRSPDEGSLDLLSPQYTKSLTGNSATVTVARLRAGAARQHLSGFPSTLVVRPAATNPAVTTAFGQGLVYAIAGNTSSFSIQAKDTHGNNKEDSDPKDYFDVRVVPSGTQYTDTAIVQGQVTYAGNGLYNVSYAPYLSGANTMVVAMAMLPEIQTLTLDFTSSTQQAGTFSLTIAAANTTIPLAWDSTSDEVASALLAIHSNPVTVSRTAVNNGFVHRITFVSDVGDVPPLVVNNDLVFSSACAVATIQDGTKSHIKTSSNLGQAMVNEVQVLRVESGGGTAVTAGNFQVTWNGLTTGLLPYNANTGVVQIALQQLLADASIVVSVTSSTTPFGLEWVVTFMGSLAGVPQTKFWSSARYLEAQYIQSTRILGNLPAMTVTAVGLTGGLSPRALVYADGAVSPNGITTIAGSSPFVAFVDPGTLVANQTTAVDSAVQFWPGSMSTVGKNGLSTGAYNSMSTFVIQPRDIHGNLINIRTPHPEVQIVETYIQSGNGLGVLGGTFTISYEGVSTPALAWNAGINVVQSALDKLSSIGDVVVSTNSVQTLVNTVSATYLSDTLTTPDLTASFQVGDWIRLGSTSGPVFTVVSISTTNILLSSPYLGATSTSTSVYKQSAVGFMYIVTFDSNVGDLPSLGVDTSQLTVTGGTGTATATVTSCQVHQTQIISTTARSAIGGTFTLTFHNAKTPDLPFGITSTALTAALQQLPDIYAVNVATPVAGPNNAFSWTVTLLSVDGSVDMLYAEGQLLTGAQVAITVTETCPVAMAGGVSSQYGLLGDFFVPRISGASTVTGYASYSTPGQYVGSYLTPRAGTYHLDVVHAFPNGLVGTYFNNRWLLGDPVVTRVDAVVNFMWAEFITPTGKDFISIRWEGYVQPAFTEVYTFAMTVDDGARLWIDHTLVLDQYDETTNAAVQYSATPISLVGGRLYDITIEYRENTDVATCVLLWSSPSQDLSVVPTQRLFHPDSAIQSSPFTVVPFGVHPTAPVLPSLAILDYQSLRLSFSQPADDGGAIVDSYRVEWWEPLLYGVPAQQTLKIATSVTGGSFTLTLGGGTTGALAYNILYSDLEKAIEALPDAGDCTVTMTSTGATRNYLVVFTTKVAPVPILTVDGTLLTGTTVIATCANALTTVNGSPSTVASGVITCAVGDSVLGTAVVAGSRTDVSLVIAPGARYTYDITGLTQAALATPPSSPGDIGVNGGYAVRVTAHTSAGYGLPSVVTQLKPMAVPSAATSVVLNLVAGKSTSLRVYWAPPATNNGAVVTNYMVEWDTVPSFINGSLQQYTNTPVYFAAQVPASTKMKYTIQGLTPGVVYYVRVRAQNIMGLSPPPSVPVSETPRLYAEAIDVASGVTLSSIEADGFHTVLDPSTSLMLSWLPSVNPQGSSVSKYLLEWYEASSPGTQAVQVLKIFDTLNAQAVTGSFKLTYSQCTTDFLAVDVSAADLTDALNSMPCLRSVQVVRSGLMSGGYQWSITFLTESPNGVVLAVGANDLASPNLAFDVGASLDPAHVGASSVTAGVTLASTTVTSVGIQTSAVPGMFLQIAGVVYKVATVATNQVTLSTPYVGATSASVTAVLGTTVPGVTSPTLQSVEIPTDTNATAPFYYHISNLRPGVTYIARVSCYNSRGYNVPTASQPTAPPQQPPSRPLQVKAVTGSASTLSVYWSHPQSDGGNAISKYRVEWDVSAAFNSGVDGGSLGSDIVSVVVPGVDCVLTPCQSIVGSLVKGTPYFVRIYAYNTYGYSSDAGVPSPLSTIPQTFPMPPTLVQLAPGDNASLSVAFSTQHDNGGAPVTKYKIEWDCMDQHAIAGTPNLVTTDLLYVRQAVQRILVSATAFDLGGTFRLGFAGAVTPWLNYDTSATLMQQTLEALDTIGAVRVQRNTVGNGFEWLVTFLTNRENLNHNGDIPVLVASILPTEHYATFDVAKSTGAGATLTGTTAAIQISTNVGGYNGFEEQNVVVATNAGSLQGTFTLTFDGQTTLPLASDAAALSVKSALEALGNSGTVWVTRFASGLGISWNIMFLTRLGSVPLVVVGSNGLYSSDPTATVSVNILEVPGRLPAMSSALYGSQIISVSPSAASQTQIQYNIPSLVVGAYYFVRVSAWNGFQNAFGSAQYSTPPIEAPQLPPGPPQNLVVEANSTSSLAVSWTPPLFDGGSIVQGYTVEWDATPGTYEVQVVVVNATAPITGYFAMTFRNYRSTNLQWDASADMVADALNMLPSVAGVTVSRSALVSFGYSWTVTFQANPGNLPLLGVQTSNLVGSGVAALVVETVTGSNPPFNPLTKGSMVVGSQSEVQEVFAYAGAADLGGTFNLVFSSESSVDIPFDASTDVMTKSLQGVSTISSVTVTTSNEVKSSILARQEYGRKWRITFTSSDGNVPLLLATTMAGAIPRRISCGGSLTGTTPCVSIRQVTPGGIPLEFIIPQLRTGTPYFVRVQTQTRFGSSAFQLNAFYVAPALVAPLPVRRARVSILSNTQLGVVWDAPPDATVANYKLQWDVSPSFGMTTTTSGSATIQVVDQQTRYTYVIPGLLAANAYFVRVLTYNAGGFSDPTTAVPFYANQRVTRVVVSHANIDGILAAALQTFTLTFANFAPSTVSIPLNARADQVQAALQALVHVGTVFVTRSDHSTGPLLAMVDTSGVDTNGFRIEWFITFAASSVDNIAPTSLGALSVTVSAGIVAAGDFNIADVVAGIDPLPLSITPRATAPDVPLAVTVTVVSSTTLGVQWQAPQYATGITKYLIEWDLDYQIMSPIQIGNSFTNAHLFSAVVTGATTSFLIPGLTTGSTYYIRVSAYNGQIAASAKGYGSAVVATGSPIVPLPQIPYKPTSVEVTVSPLNIATQLDVSWKEPTLNALGFSQGNGGSPITSYTIDVSTQAQFATFQSYPVSTYDAAGVVQSCATTACHFPLGIEVQTVVVAATAGTFQLVHTSTYPTVLCASCTVTLNPVLNQITYNGPDLRLQLGTNVKFVVDKAGAACAFTVAAVATSAANVVTVLPGYTCALTAGTFTMHAQPTTTCLATASLTSTALQTALTVLTNIDAVVVTMEPGPAVGATLYRITFTGALVTGNVPQLQVASIDGSGGCAAITGAVWTGTSIEGGYLSPGGLYFVRVSAGNAVGTGLPQVASPTLCPGGCASDNTIFPVARPPAPTSVLVFAKPTDRSILRLTWNPPATTNGAAVLSYLIEYSVDSFATTDICGACVTALASNVLTINTQVTTLQVGDLFRLERPVPCVMVVAGAPTWTGTAGTVPVQPNHGCLGFTSQTVFMTDLHGPGSGFVRVQVNSLTSPYSVEVTVVPNTAYTVQMRAANIIGVGVAAAATPTCDNTLVACVASPGLNVIITRQLPSAPSVVLPMQLVSGTGNANGFTQNTLDVLVRDGAYWHGLEAVDSFL</sequence>
<feature type="domain" description="PA14" evidence="4">
    <location>
        <begin position="2091"/>
        <end position="2228"/>
    </location>
</feature>
<feature type="non-terminal residue" evidence="5">
    <location>
        <position position="1"/>
    </location>
</feature>
<dbReference type="Gene3D" id="2.60.40.10">
    <property type="entry name" value="Immunoglobulins"/>
    <property type="match status" value="15"/>
</dbReference>
<dbReference type="Proteomes" id="UP000275652">
    <property type="component" value="Unassembled WGS sequence"/>
</dbReference>
<evidence type="ECO:0000313" key="5">
    <source>
        <dbReference type="EMBL" id="RLO07075.1"/>
    </source>
</evidence>
<feature type="repeat" description="Filamin" evidence="2">
    <location>
        <begin position="4089"/>
        <end position="4181"/>
    </location>
</feature>
<dbReference type="PROSITE" id="PS50853">
    <property type="entry name" value="FN3"/>
    <property type="match status" value="7"/>
</dbReference>
<name>A0A9X8HB27_APHAT</name>
<comment type="caution">
    <text evidence="5">The sequence shown here is derived from an EMBL/GenBank/DDBJ whole genome shotgun (WGS) entry which is preliminary data.</text>
</comment>
<dbReference type="PROSITE" id="PS51820">
    <property type="entry name" value="PA14"/>
    <property type="match status" value="3"/>
</dbReference>
<dbReference type="SUPFAM" id="SSF81296">
    <property type="entry name" value="E set domains"/>
    <property type="match status" value="3"/>
</dbReference>